<feature type="domain" description="HTH luxR-type" evidence="2">
    <location>
        <begin position="807"/>
        <end position="872"/>
    </location>
</feature>
<protein>
    <submittedName>
        <fullName evidence="3">LuxR C-terminal-related transcriptional regulator</fullName>
    </submittedName>
</protein>
<evidence type="ECO:0000313" key="4">
    <source>
        <dbReference type="Proteomes" id="UP001595891"/>
    </source>
</evidence>
<dbReference type="SUPFAM" id="SSF46894">
    <property type="entry name" value="C-terminal effector domain of the bipartite response regulators"/>
    <property type="match status" value="1"/>
</dbReference>
<dbReference type="InterPro" id="IPR000792">
    <property type="entry name" value="Tscrpt_reg_LuxR_C"/>
</dbReference>
<dbReference type="PANTHER" id="PTHR43214">
    <property type="entry name" value="TWO-COMPONENT RESPONSE REGULATOR"/>
    <property type="match status" value="1"/>
</dbReference>
<keyword evidence="1" id="KW-0238">DNA-binding</keyword>
<dbReference type="Pfam" id="PF00196">
    <property type="entry name" value="GerE"/>
    <property type="match status" value="1"/>
</dbReference>
<comment type="caution">
    <text evidence="3">The sequence shown here is derived from an EMBL/GenBank/DDBJ whole genome shotgun (WGS) entry which is preliminary data.</text>
</comment>
<accession>A0ABV9EB72</accession>
<dbReference type="InterPro" id="IPR016032">
    <property type="entry name" value="Sig_transdc_resp-reg_C-effctor"/>
</dbReference>
<dbReference type="SUPFAM" id="SSF52540">
    <property type="entry name" value="P-loop containing nucleoside triphosphate hydrolases"/>
    <property type="match status" value="1"/>
</dbReference>
<evidence type="ECO:0000256" key="1">
    <source>
        <dbReference type="ARBA" id="ARBA00023125"/>
    </source>
</evidence>
<dbReference type="Gene3D" id="1.10.10.10">
    <property type="entry name" value="Winged helix-like DNA-binding domain superfamily/Winged helix DNA-binding domain"/>
    <property type="match status" value="1"/>
</dbReference>
<evidence type="ECO:0000259" key="2">
    <source>
        <dbReference type="PROSITE" id="PS50043"/>
    </source>
</evidence>
<dbReference type="RefSeq" id="WP_262841602.1">
    <property type="nucleotide sequence ID" value="NZ_JANZYP010000006.1"/>
</dbReference>
<organism evidence="3 4">
    <name type="scientific">Sphaerisporangium corydalis</name>
    <dbReference type="NCBI Taxonomy" id="1441875"/>
    <lineage>
        <taxon>Bacteria</taxon>
        <taxon>Bacillati</taxon>
        <taxon>Actinomycetota</taxon>
        <taxon>Actinomycetes</taxon>
        <taxon>Streptosporangiales</taxon>
        <taxon>Streptosporangiaceae</taxon>
        <taxon>Sphaerisporangium</taxon>
    </lineage>
</organism>
<proteinExistence type="predicted"/>
<dbReference type="CDD" id="cd06170">
    <property type="entry name" value="LuxR_C_like"/>
    <property type="match status" value="1"/>
</dbReference>
<keyword evidence="4" id="KW-1185">Reference proteome</keyword>
<dbReference type="Gene3D" id="3.40.50.300">
    <property type="entry name" value="P-loop containing nucleotide triphosphate hydrolases"/>
    <property type="match status" value="1"/>
</dbReference>
<reference evidence="4" key="1">
    <citation type="journal article" date="2019" name="Int. J. Syst. Evol. Microbiol.">
        <title>The Global Catalogue of Microorganisms (GCM) 10K type strain sequencing project: providing services to taxonomists for standard genome sequencing and annotation.</title>
        <authorList>
            <consortium name="The Broad Institute Genomics Platform"/>
            <consortium name="The Broad Institute Genome Sequencing Center for Infectious Disease"/>
            <person name="Wu L."/>
            <person name="Ma J."/>
        </authorList>
    </citation>
    <scope>NUCLEOTIDE SEQUENCE [LARGE SCALE GENOMIC DNA]</scope>
    <source>
        <strain evidence="4">CCUG 49560</strain>
    </source>
</reference>
<dbReference type="InterPro" id="IPR027417">
    <property type="entry name" value="P-loop_NTPase"/>
</dbReference>
<dbReference type="InterPro" id="IPR036388">
    <property type="entry name" value="WH-like_DNA-bd_sf"/>
</dbReference>
<dbReference type="PRINTS" id="PR00038">
    <property type="entry name" value="HTHLUXR"/>
</dbReference>
<gene>
    <name evidence="3" type="ORF">ACFO8L_08705</name>
</gene>
<name>A0ABV9EB72_9ACTN</name>
<sequence length="877" mass="92178">MAESGPRPGDSWPLVGRAAALRTITEAVTLADAHGVVIAGPPGVGRTRLAEEAVARLAAAGHPTAWATGTRAAGTMALGALLHLVPPGDSPVLVAGHTFAKIVERFSVPGGRRPVLVVDDAHLLDSASAALVHRLAVHTRTFVLLTARQGHPAPDAVTALWKERVARRVDLQPLSDGDVDTLLERGLDSPLDAVTRRTLRRLSVGNPLVLRELVRSGLEGSALRRVDGLWHLVGRLQITPRLGDLIEAQMQVDDPGVLAVLEVLACKEPLCRLVLERITGHAAVVQAERRGLVVVERSGSRDQARLAIPAYGEVVRARMPRARALAIWERLAESLAGSPRRRADDALELAVWRLEAGLGSSAQELLAAARRAAERLELDLAERLAVASRDAQGGVDAELTLAEVLAWQGRYVDAAGTLPAPEECDGQERADRRAMLTERIGHWHHDAAPARRRPAGDRAAAAVRTWTTLLAGHVTETLTAGEALLARPCTLPARAAICATTAVTVAAGLAGDLALVGRRSATGLAVASEHRAALPWARTQVRGARCLADLLGGALTAASETAEDMYREVVETQMAPLVGVWTAARGIVAKAQGRVRPAQQALLEAVVLLEGHDPLRLRRVYLAELAGAHAMAGDTVQADAWLGRMDASPATPGALFDPLIERNRAWAAAAALDLPLAACLATGAAKVAREAGAPLVEALALSDAARFGAAKEVRDRLGELARDTATPATRAFALAATALATDDAQLLAEAAETLHTMGHLLFAAEAAATAYRLHAGAGRHTSAKNALVFARELLAECGGARTPLTDLTGSEASLTPRELQVAKLIATGLSGRAVANRLGLSLRTVNNHLGRVYTKLGVSGRHTLAQVLDRAPAQAKG</sequence>
<dbReference type="Proteomes" id="UP001595891">
    <property type="component" value="Unassembled WGS sequence"/>
</dbReference>
<evidence type="ECO:0000313" key="3">
    <source>
        <dbReference type="EMBL" id="MFC4586150.1"/>
    </source>
</evidence>
<dbReference type="InterPro" id="IPR039420">
    <property type="entry name" value="WalR-like"/>
</dbReference>
<dbReference type="PROSITE" id="PS50043">
    <property type="entry name" value="HTH_LUXR_2"/>
    <property type="match status" value="1"/>
</dbReference>
<dbReference type="SMART" id="SM00421">
    <property type="entry name" value="HTH_LUXR"/>
    <property type="match status" value="1"/>
</dbReference>
<dbReference type="EMBL" id="JBHSFN010000004">
    <property type="protein sequence ID" value="MFC4586150.1"/>
    <property type="molecule type" value="Genomic_DNA"/>
</dbReference>